<reference evidence="1" key="1">
    <citation type="submission" date="2020-10" db="EMBL/GenBank/DDBJ databases">
        <title>Sequencing the genomes of 1000 actinobacteria strains.</title>
        <authorList>
            <person name="Klenk H.-P."/>
        </authorList>
    </citation>
    <scope>NUCLEOTIDE SEQUENCE</scope>
    <source>
        <strain evidence="1">DSM 45354</strain>
    </source>
</reference>
<keyword evidence="2" id="KW-1185">Reference proteome</keyword>
<name>A0A927N5J3_9ACTN</name>
<dbReference type="EMBL" id="JADBEM010000001">
    <property type="protein sequence ID" value="MBE1613085.1"/>
    <property type="molecule type" value="Genomic_DNA"/>
</dbReference>
<organism evidence="1 2">
    <name type="scientific">Actinopolymorpha pittospori</name>
    <dbReference type="NCBI Taxonomy" id="648752"/>
    <lineage>
        <taxon>Bacteria</taxon>
        <taxon>Bacillati</taxon>
        <taxon>Actinomycetota</taxon>
        <taxon>Actinomycetes</taxon>
        <taxon>Propionibacteriales</taxon>
        <taxon>Actinopolymorphaceae</taxon>
        <taxon>Actinopolymorpha</taxon>
    </lineage>
</organism>
<protein>
    <submittedName>
        <fullName evidence="1">Uncharacterized protein</fullName>
    </submittedName>
</protein>
<gene>
    <name evidence="1" type="ORF">HEB94_009933</name>
</gene>
<proteinExistence type="predicted"/>
<evidence type="ECO:0000313" key="2">
    <source>
        <dbReference type="Proteomes" id="UP000638648"/>
    </source>
</evidence>
<comment type="caution">
    <text evidence="1">The sequence shown here is derived from an EMBL/GenBank/DDBJ whole genome shotgun (WGS) entry which is preliminary data.</text>
</comment>
<accession>A0A927N5J3</accession>
<dbReference type="Proteomes" id="UP000638648">
    <property type="component" value="Unassembled WGS sequence"/>
</dbReference>
<sequence length="124" mass="13139">MSESIVPSGDEHLTTGWAPDLPAADTLVRQAVLVNASLAVEVPRCAGRAWRSTDAWAGGWTGDRGALTNPVVLRQPLAEPDGVLDEIGSLLPPRNGTSWSVLDVLPGVMPGIPTDRSYVERRTG</sequence>
<dbReference type="RefSeq" id="WP_192756012.1">
    <property type="nucleotide sequence ID" value="NZ_BAABJL010000128.1"/>
</dbReference>
<evidence type="ECO:0000313" key="1">
    <source>
        <dbReference type="EMBL" id="MBE1613085.1"/>
    </source>
</evidence>
<dbReference type="AlphaFoldDB" id="A0A927N5J3"/>